<keyword evidence="1" id="KW-0732">Signal</keyword>
<dbReference type="Proteomes" id="UP000319792">
    <property type="component" value="Unassembled WGS sequence"/>
</dbReference>
<protein>
    <submittedName>
        <fullName evidence="2">Uncharacterized protein</fullName>
    </submittedName>
</protein>
<comment type="caution">
    <text evidence="2">The sequence shown here is derived from an EMBL/GenBank/DDBJ whole genome shotgun (WGS) entry which is preliminary data.</text>
</comment>
<name>A0A5C5RMA4_9ACTN</name>
<keyword evidence="3" id="KW-1185">Reference proteome</keyword>
<evidence type="ECO:0000256" key="1">
    <source>
        <dbReference type="SAM" id="SignalP"/>
    </source>
</evidence>
<dbReference type="AlphaFoldDB" id="A0A5C5RMA4"/>
<dbReference type="OrthoDB" id="4774924at2"/>
<sequence>MNRFVIGAACAVVLLPFAAPAQAEPDAAGPTVIYSYVGPATAPEYHTEYLIEVRSGVATAKVGGYGTVDGTAKPAKTQTKQLDYPTRRALVQTAPSIPASATGTPCPGASTHRLSYAIGRSAPQRTVAYSCASGSAGDLAAVKAYITPVEKQLDVLPQLTFHVTG</sequence>
<organism evidence="2 3">
    <name type="scientific">Tsukamurella sputi</name>
    <dbReference type="NCBI Taxonomy" id="2591848"/>
    <lineage>
        <taxon>Bacteria</taxon>
        <taxon>Bacillati</taxon>
        <taxon>Actinomycetota</taxon>
        <taxon>Actinomycetes</taxon>
        <taxon>Mycobacteriales</taxon>
        <taxon>Tsukamurellaceae</taxon>
        <taxon>Tsukamurella</taxon>
    </lineage>
</organism>
<dbReference type="RefSeq" id="WP_146434687.1">
    <property type="nucleotide sequence ID" value="NZ_VIGV01000004.1"/>
</dbReference>
<gene>
    <name evidence="2" type="ORF">FK268_13000</name>
</gene>
<proteinExistence type="predicted"/>
<feature type="signal peptide" evidence="1">
    <location>
        <begin position="1"/>
        <end position="23"/>
    </location>
</feature>
<reference evidence="2 3" key="1">
    <citation type="submission" date="2019-06" db="EMBL/GenBank/DDBJ databases">
        <authorList>
            <person name="Teng J.L.L."/>
            <person name="Lee H.H."/>
            <person name="Lau S.K.P."/>
            <person name="Woo P.C.Y."/>
        </authorList>
    </citation>
    <scope>NUCLEOTIDE SEQUENCE [LARGE SCALE GENOMIC DNA]</scope>
    <source>
        <strain evidence="2 3">HKU70</strain>
    </source>
</reference>
<evidence type="ECO:0000313" key="3">
    <source>
        <dbReference type="Proteomes" id="UP000319792"/>
    </source>
</evidence>
<feature type="chain" id="PRO_5022662219" evidence="1">
    <location>
        <begin position="24"/>
        <end position="165"/>
    </location>
</feature>
<evidence type="ECO:0000313" key="2">
    <source>
        <dbReference type="EMBL" id="TWS23225.1"/>
    </source>
</evidence>
<dbReference type="EMBL" id="VIGV01000004">
    <property type="protein sequence ID" value="TWS23225.1"/>
    <property type="molecule type" value="Genomic_DNA"/>
</dbReference>
<accession>A0A5C5RMA4</accession>
<reference evidence="2 3" key="2">
    <citation type="submission" date="2019-08" db="EMBL/GenBank/DDBJ databases">
        <title>Tsukamurella conjunctivitidis sp. nov., Tsukamurella assacharolytica sp. nov. and Tsukamurella sputae sp. nov. isolated from patients with conjunctivitis, bacteraemia (lymphoma) and respiratory infection (sputum) in Hong Kong.</title>
        <authorList>
            <person name="Fok K.M.N."/>
            <person name="Fong J.Y.H."/>
        </authorList>
    </citation>
    <scope>NUCLEOTIDE SEQUENCE [LARGE SCALE GENOMIC DNA]</scope>
    <source>
        <strain evidence="2 3">HKU70</strain>
    </source>
</reference>